<gene>
    <name evidence="1" type="ORF">NDU88_004256</name>
</gene>
<organism evidence="1 2">
    <name type="scientific">Pleurodeles waltl</name>
    <name type="common">Iberian ribbed newt</name>
    <dbReference type="NCBI Taxonomy" id="8319"/>
    <lineage>
        <taxon>Eukaryota</taxon>
        <taxon>Metazoa</taxon>
        <taxon>Chordata</taxon>
        <taxon>Craniata</taxon>
        <taxon>Vertebrata</taxon>
        <taxon>Euteleostomi</taxon>
        <taxon>Amphibia</taxon>
        <taxon>Batrachia</taxon>
        <taxon>Caudata</taxon>
        <taxon>Salamandroidea</taxon>
        <taxon>Salamandridae</taxon>
        <taxon>Pleurodelinae</taxon>
        <taxon>Pleurodeles</taxon>
    </lineage>
</organism>
<evidence type="ECO:0000313" key="2">
    <source>
        <dbReference type="Proteomes" id="UP001066276"/>
    </source>
</evidence>
<name>A0AAV7RF81_PLEWA</name>
<keyword evidence="2" id="KW-1185">Reference proteome</keyword>
<comment type="caution">
    <text evidence="1">The sequence shown here is derived from an EMBL/GenBank/DDBJ whole genome shotgun (WGS) entry which is preliminary data.</text>
</comment>
<proteinExistence type="predicted"/>
<dbReference type="AlphaFoldDB" id="A0AAV7RF81"/>
<protein>
    <submittedName>
        <fullName evidence="1">Uncharacterized protein</fullName>
    </submittedName>
</protein>
<dbReference type="EMBL" id="JANPWB010000009">
    <property type="protein sequence ID" value="KAJ1151476.1"/>
    <property type="molecule type" value="Genomic_DNA"/>
</dbReference>
<evidence type="ECO:0000313" key="1">
    <source>
        <dbReference type="EMBL" id="KAJ1151476.1"/>
    </source>
</evidence>
<dbReference type="Proteomes" id="UP001066276">
    <property type="component" value="Chromosome 5"/>
</dbReference>
<accession>A0AAV7RF81</accession>
<reference evidence="1" key="1">
    <citation type="journal article" date="2022" name="bioRxiv">
        <title>Sequencing and chromosome-scale assembly of the giantPleurodeles waltlgenome.</title>
        <authorList>
            <person name="Brown T."/>
            <person name="Elewa A."/>
            <person name="Iarovenko S."/>
            <person name="Subramanian E."/>
            <person name="Araus A.J."/>
            <person name="Petzold A."/>
            <person name="Susuki M."/>
            <person name="Suzuki K.-i.T."/>
            <person name="Hayashi T."/>
            <person name="Toyoda A."/>
            <person name="Oliveira C."/>
            <person name="Osipova E."/>
            <person name="Leigh N.D."/>
            <person name="Simon A."/>
            <person name="Yun M.H."/>
        </authorList>
    </citation>
    <scope>NUCLEOTIDE SEQUENCE</scope>
    <source>
        <strain evidence="1">20211129_DDA</strain>
        <tissue evidence="1">Liver</tissue>
    </source>
</reference>
<sequence length="73" mass="8413">MAGPRRWCFLGRSTQLDWDIRPVGLVRRCGLTLRKRVSGWTRCPLSQDPDGSWKLEDLKLEGDIVQGDETRNN</sequence>